<dbReference type="InterPro" id="IPR040423">
    <property type="entry name" value="PEA_transferase"/>
</dbReference>
<evidence type="ECO:0000259" key="3">
    <source>
        <dbReference type="Pfam" id="PF00884"/>
    </source>
</evidence>
<feature type="transmembrane region" description="Helical" evidence="2">
    <location>
        <begin position="28"/>
        <end position="47"/>
    </location>
</feature>
<gene>
    <name evidence="4" type="ORF">F1B92_06660</name>
</gene>
<keyword evidence="5" id="KW-1185">Reference proteome</keyword>
<dbReference type="Pfam" id="PF00884">
    <property type="entry name" value="Sulfatase"/>
    <property type="match status" value="1"/>
</dbReference>
<comment type="similarity">
    <text evidence="1">Belongs to the phosphoethanolamine transferase family.</text>
</comment>
<dbReference type="PANTHER" id="PTHR30443:SF4">
    <property type="entry name" value="PHOSPHOETHANOLAMINE TRANSFERASE OPGE-RELATED"/>
    <property type="match status" value="1"/>
</dbReference>
<feature type="transmembrane region" description="Helical" evidence="2">
    <location>
        <begin position="59"/>
        <end position="77"/>
    </location>
</feature>
<dbReference type="GO" id="GO:0005886">
    <property type="term" value="C:plasma membrane"/>
    <property type="evidence" value="ECO:0007669"/>
    <property type="project" value="UniProtKB-SubCell"/>
</dbReference>
<feature type="domain" description="Sulfatase N-terminal" evidence="3">
    <location>
        <begin position="121"/>
        <end position="374"/>
    </location>
</feature>
<protein>
    <submittedName>
        <fullName evidence="4">Sulfatase-like hydrolase/transferase</fullName>
    </submittedName>
</protein>
<evidence type="ECO:0000256" key="2">
    <source>
        <dbReference type="SAM" id="Phobius"/>
    </source>
</evidence>
<dbReference type="Gene3D" id="3.40.720.10">
    <property type="entry name" value="Alkaline Phosphatase, subunit A"/>
    <property type="match status" value="1"/>
</dbReference>
<proteinExistence type="inferred from homology"/>
<sequence length="431" mass="50099">MHGVVNKDFVVSIYATYGSEARDFATSIPWQYIFISITSLIFLLFLYKKMPKINFTKRWLAVLLLIFTTLTATGKLWSISSTSSVARIIEYLNSGYENLTLLKNTKIEPKWEIESIDPKYKNFIIIIGESMRKDYTHLYGYNQKNTPFLDGVNGLFIDGYQSTAINTIKNLKNSLNYNQDFNYNIIDLANLAGFETYWLSNQGYFGVHDTPTTILAKRAGVQYFLENDPSIQDKTDANLVKKFGEFYKIKSKKVRVFFLHFVGEHPTFCKKLTNKSYRKYKDKKTFNINCYVDLIKQTDNDLESVYKILQDAYQKDKSESFSMVYFSDHGLTHIEKFSKFELVVRDYPSKQALEIPLLKLSSDDKDRIWIKNRSYNNYFSESFSKLIGVKTKNITKINDIFEEGIQDDVLNSKALISNESDFAIDISKFKN</sequence>
<keyword evidence="2" id="KW-0472">Membrane</keyword>
<dbReference type="Proteomes" id="UP000476338">
    <property type="component" value="Unassembled WGS sequence"/>
</dbReference>
<evidence type="ECO:0000313" key="4">
    <source>
        <dbReference type="EMBL" id="MSN96845.1"/>
    </source>
</evidence>
<dbReference type="GO" id="GO:0009244">
    <property type="term" value="P:lipopolysaccharide core region biosynthetic process"/>
    <property type="evidence" value="ECO:0007669"/>
    <property type="project" value="TreeGrafter"/>
</dbReference>
<dbReference type="GO" id="GO:0016787">
    <property type="term" value="F:hydrolase activity"/>
    <property type="evidence" value="ECO:0007669"/>
    <property type="project" value="UniProtKB-KW"/>
</dbReference>
<comment type="caution">
    <text evidence="4">The sequence shown here is derived from an EMBL/GenBank/DDBJ whole genome shotgun (WGS) entry which is preliminary data.</text>
</comment>
<reference evidence="4 5" key="2">
    <citation type="submission" date="2020-03" db="EMBL/GenBank/DDBJ databases">
        <title>Campylobacter portucalensis sp. nov., a new species of Campylobacter isolated from the reproductive tract of bulls.</title>
        <authorList>
            <person name="Silva M.F."/>
            <person name="Pereira G."/>
            <person name="Carneiro C."/>
            <person name="Hemphill A."/>
            <person name="Mateus L."/>
            <person name="Lopes-Da-Costa L."/>
            <person name="Silva E."/>
        </authorList>
    </citation>
    <scope>NUCLEOTIDE SEQUENCE [LARGE SCALE GENOMIC DNA]</scope>
    <source>
        <strain evidence="4 5">FMV-PI01</strain>
    </source>
</reference>
<dbReference type="AlphaFoldDB" id="A0A6L5WLF9"/>
<keyword evidence="2" id="KW-0812">Transmembrane</keyword>
<dbReference type="RefSeq" id="WP_154571108.1">
    <property type="nucleotide sequence ID" value="NZ_VWSJ01000027.1"/>
</dbReference>
<keyword evidence="2" id="KW-1133">Transmembrane helix</keyword>
<keyword evidence="4" id="KW-0378">Hydrolase</keyword>
<reference evidence="4 5" key="1">
    <citation type="submission" date="2019-09" db="EMBL/GenBank/DDBJ databases">
        <authorList>
            <person name="Silva M."/>
            <person name="Pereira G."/>
            <person name="Lopes-Da-Costa L."/>
            <person name="Silva E."/>
        </authorList>
    </citation>
    <scope>NUCLEOTIDE SEQUENCE [LARGE SCALE GENOMIC DNA]</scope>
    <source>
        <strain evidence="4 5">FMV-PI01</strain>
    </source>
</reference>
<name>A0A6L5WLF9_9BACT</name>
<keyword evidence="4" id="KW-0808">Transferase</keyword>
<dbReference type="GO" id="GO:0016776">
    <property type="term" value="F:phosphotransferase activity, phosphate group as acceptor"/>
    <property type="evidence" value="ECO:0007669"/>
    <property type="project" value="TreeGrafter"/>
</dbReference>
<dbReference type="InterPro" id="IPR000917">
    <property type="entry name" value="Sulfatase_N"/>
</dbReference>
<accession>A0A6L5WLF9</accession>
<evidence type="ECO:0000313" key="5">
    <source>
        <dbReference type="Proteomes" id="UP000476338"/>
    </source>
</evidence>
<dbReference type="PANTHER" id="PTHR30443">
    <property type="entry name" value="INNER MEMBRANE PROTEIN"/>
    <property type="match status" value="1"/>
</dbReference>
<dbReference type="EMBL" id="VWSJ01000027">
    <property type="protein sequence ID" value="MSN96845.1"/>
    <property type="molecule type" value="Genomic_DNA"/>
</dbReference>
<organism evidence="4 5">
    <name type="scientific">Campylobacter portucalensis</name>
    <dbReference type="NCBI Taxonomy" id="2608384"/>
    <lineage>
        <taxon>Bacteria</taxon>
        <taxon>Pseudomonadati</taxon>
        <taxon>Campylobacterota</taxon>
        <taxon>Epsilonproteobacteria</taxon>
        <taxon>Campylobacterales</taxon>
        <taxon>Campylobacteraceae</taxon>
        <taxon>Campylobacter</taxon>
    </lineage>
</organism>
<dbReference type="InterPro" id="IPR017850">
    <property type="entry name" value="Alkaline_phosphatase_core_sf"/>
</dbReference>
<evidence type="ECO:0000256" key="1">
    <source>
        <dbReference type="ARBA" id="ARBA00038481"/>
    </source>
</evidence>
<dbReference type="SUPFAM" id="SSF53649">
    <property type="entry name" value="Alkaline phosphatase-like"/>
    <property type="match status" value="1"/>
</dbReference>